<protein>
    <submittedName>
        <fullName evidence="3">Uncharacterized protein</fullName>
    </submittedName>
</protein>
<dbReference type="RefSeq" id="WP_185677051.1">
    <property type="nucleotide sequence ID" value="NZ_JACHVB010000062.1"/>
</dbReference>
<reference evidence="3 4" key="1">
    <citation type="submission" date="2020-07" db="EMBL/GenBank/DDBJ databases">
        <authorList>
            <person name="Feng X."/>
        </authorList>
    </citation>
    <scope>NUCLEOTIDE SEQUENCE [LARGE SCALE GENOMIC DNA]</scope>
    <source>
        <strain evidence="3 4">JCM31066</strain>
    </source>
</reference>
<feature type="region of interest" description="Disordered" evidence="1">
    <location>
        <begin position="88"/>
        <end position="125"/>
    </location>
</feature>
<accession>A0A842HLZ8</accession>
<comment type="caution">
    <text evidence="3">The sequence shown here is derived from an EMBL/GenBank/DDBJ whole genome shotgun (WGS) entry which is preliminary data.</text>
</comment>
<sequence length="181" mass="19586">MKSLRCLALVPLIALPLMASPPTEESTKAQGSQAVETAQATEAAQARALRESLHASREQMLAQLEQASSPQDKRAVIEQWRQQARPLIEQLEQQRSESGVESASARTSVSAKKASPTWTRPPIPDNLSAAEREQFELRYDVREAQMADTPARVVGGGVRLPGYPVPGRASIRPLIGPTAVA</sequence>
<feature type="region of interest" description="Disordered" evidence="1">
    <location>
        <begin position="19"/>
        <end position="54"/>
    </location>
</feature>
<dbReference type="Proteomes" id="UP000546464">
    <property type="component" value="Unassembled WGS sequence"/>
</dbReference>
<keyword evidence="4" id="KW-1185">Reference proteome</keyword>
<dbReference type="AlphaFoldDB" id="A0A842HLZ8"/>
<evidence type="ECO:0000313" key="3">
    <source>
        <dbReference type="EMBL" id="MBC2596131.1"/>
    </source>
</evidence>
<feature type="compositionally biased region" description="Polar residues" evidence="1">
    <location>
        <begin position="91"/>
        <end position="110"/>
    </location>
</feature>
<gene>
    <name evidence="3" type="ORF">H5P28_17825</name>
</gene>
<keyword evidence="2" id="KW-0732">Signal</keyword>
<organism evidence="3 4">
    <name type="scientific">Ruficoccus amylovorans</name>
    <dbReference type="NCBI Taxonomy" id="1804625"/>
    <lineage>
        <taxon>Bacteria</taxon>
        <taxon>Pseudomonadati</taxon>
        <taxon>Verrucomicrobiota</taxon>
        <taxon>Opitutia</taxon>
        <taxon>Puniceicoccales</taxon>
        <taxon>Cerasicoccaceae</taxon>
        <taxon>Ruficoccus</taxon>
    </lineage>
</organism>
<name>A0A842HLZ8_9BACT</name>
<evidence type="ECO:0000256" key="2">
    <source>
        <dbReference type="SAM" id="SignalP"/>
    </source>
</evidence>
<evidence type="ECO:0000313" key="4">
    <source>
        <dbReference type="Proteomes" id="UP000546464"/>
    </source>
</evidence>
<feature type="chain" id="PRO_5032348858" evidence="2">
    <location>
        <begin position="20"/>
        <end position="181"/>
    </location>
</feature>
<feature type="signal peptide" evidence="2">
    <location>
        <begin position="1"/>
        <end position="19"/>
    </location>
</feature>
<dbReference type="EMBL" id="JACHVB010000062">
    <property type="protein sequence ID" value="MBC2596131.1"/>
    <property type="molecule type" value="Genomic_DNA"/>
</dbReference>
<feature type="compositionally biased region" description="Low complexity" evidence="1">
    <location>
        <begin position="33"/>
        <end position="47"/>
    </location>
</feature>
<proteinExistence type="predicted"/>
<evidence type="ECO:0000256" key="1">
    <source>
        <dbReference type="SAM" id="MobiDB-lite"/>
    </source>
</evidence>